<proteinExistence type="predicted"/>
<dbReference type="EMBL" id="JASNQZ010000018">
    <property type="protein sequence ID" value="KAL0945296.1"/>
    <property type="molecule type" value="Genomic_DNA"/>
</dbReference>
<accession>A0ABR3IPU0</accession>
<name>A0ABR3IPU0_9AGAR</name>
<organism evidence="1 2">
    <name type="scientific">Hohenbuehelia grisea</name>
    <dbReference type="NCBI Taxonomy" id="104357"/>
    <lineage>
        <taxon>Eukaryota</taxon>
        <taxon>Fungi</taxon>
        <taxon>Dikarya</taxon>
        <taxon>Basidiomycota</taxon>
        <taxon>Agaricomycotina</taxon>
        <taxon>Agaricomycetes</taxon>
        <taxon>Agaricomycetidae</taxon>
        <taxon>Agaricales</taxon>
        <taxon>Pleurotineae</taxon>
        <taxon>Pleurotaceae</taxon>
        <taxon>Hohenbuehelia</taxon>
    </lineage>
</organism>
<evidence type="ECO:0008006" key="3">
    <source>
        <dbReference type="Google" id="ProtNLM"/>
    </source>
</evidence>
<comment type="caution">
    <text evidence="1">The sequence shown here is derived from an EMBL/GenBank/DDBJ whole genome shotgun (WGS) entry which is preliminary data.</text>
</comment>
<dbReference type="InterPro" id="IPR032675">
    <property type="entry name" value="LRR_dom_sf"/>
</dbReference>
<evidence type="ECO:0000313" key="2">
    <source>
        <dbReference type="Proteomes" id="UP001556367"/>
    </source>
</evidence>
<dbReference type="Gene3D" id="3.80.10.10">
    <property type="entry name" value="Ribonuclease Inhibitor"/>
    <property type="match status" value="1"/>
</dbReference>
<keyword evidence="2" id="KW-1185">Reference proteome</keyword>
<sequence length="476" mass="53147">MFADETKSLSPSSPTLLSPRCLENINRENPNLFSPPCSSSSEQRLIDSMGLAPATARPQEFDTPIHLLPMELVAGIFTICHETEDLNDSPTGCARVIISHVCSRWRAIILSIPTLWCTISIRGPRGSTKPRLEAHLERSAMCPLSLHFVSNISTAQHSVEQIKDYMVLTIVHAQRWKSVQLDLTYEHAPPILDVLNSTSFPSLEILNVNVLDWPQAPSNALFDIFSSYSGIRKLSWRGSVGTPPSSFLAALTHFEIGPSLSLRQLYTLLSQCCHVSELRISTTRDSGEGPLHDTAVITLDKLEVLSVFTNEPFEEVFDRVCLPRLRQLEIRFLGNFPAPGRPSRGLDTFLVRSKCALQEFLLRDKYIPSEALIQLLHMPNLETVRDLSIDVPSLDDRVLATLTRPVDGEGILPRLQTSSFWRLQSSDGTLGDMMVSRVQGVGQHLKRMRTTLPGFFPKDMHALKSLEAQGMHTEYG</sequence>
<dbReference type="Proteomes" id="UP001556367">
    <property type="component" value="Unassembled WGS sequence"/>
</dbReference>
<evidence type="ECO:0000313" key="1">
    <source>
        <dbReference type="EMBL" id="KAL0945296.1"/>
    </source>
</evidence>
<dbReference type="SUPFAM" id="SSF52047">
    <property type="entry name" value="RNI-like"/>
    <property type="match status" value="1"/>
</dbReference>
<reference evidence="2" key="1">
    <citation type="submission" date="2024-06" db="EMBL/GenBank/DDBJ databases">
        <title>Multi-omics analyses provide insights into the biosynthesis of the anticancer antibiotic pleurotin in Hohenbuehelia grisea.</title>
        <authorList>
            <person name="Weaver J.A."/>
            <person name="Alberti F."/>
        </authorList>
    </citation>
    <scope>NUCLEOTIDE SEQUENCE [LARGE SCALE GENOMIC DNA]</scope>
    <source>
        <strain evidence="2">T-177</strain>
    </source>
</reference>
<protein>
    <recommendedName>
        <fullName evidence="3">F-box domain-containing protein</fullName>
    </recommendedName>
</protein>
<gene>
    <name evidence="1" type="ORF">HGRIS_000802</name>
</gene>